<dbReference type="SMART" id="SM00448">
    <property type="entry name" value="REC"/>
    <property type="match status" value="1"/>
</dbReference>
<dbReference type="GO" id="GO:0032993">
    <property type="term" value="C:protein-DNA complex"/>
    <property type="evidence" value="ECO:0007669"/>
    <property type="project" value="TreeGrafter"/>
</dbReference>
<dbReference type="GO" id="GO:0000156">
    <property type="term" value="F:phosphorelay response regulator activity"/>
    <property type="evidence" value="ECO:0007669"/>
    <property type="project" value="TreeGrafter"/>
</dbReference>
<dbReference type="OrthoDB" id="5353330at2"/>
<sequence length="217" mass="23226">MANILVVDDKFMDGRALVRQLDELGHGTNHVVSQGQALDAVADGGFDYVFLDLTLPDGDGVEAVPEIRGSGAAVIILLEGPLEELDAEAAGRLESLGEMAYVLKPLDQDEIAAALEKADACRGNSTPQPEVAPAPAAEEKTAAPRPQAEGTEAAESAIGERKLPKRLPKLKSYRDQTEKRYLKRLLKDSKGNVKKAVAIAGISRASYYNLLKKHGLN</sequence>
<dbReference type="GO" id="GO:0006355">
    <property type="term" value="P:regulation of DNA-templated transcription"/>
    <property type="evidence" value="ECO:0007669"/>
    <property type="project" value="TreeGrafter"/>
</dbReference>
<feature type="modified residue" description="4-aspartylphosphate" evidence="6">
    <location>
        <position position="52"/>
    </location>
</feature>
<evidence type="ECO:0000313" key="12">
    <source>
        <dbReference type="Proteomes" id="UP000503251"/>
    </source>
</evidence>
<evidence type="ECO:0000256" key="6">
    <source>
        <dbReference type="PROSITE-ProRule" id="PRU00169"/>
    </source>
</evidence>
<keyword evidence="12" id="KW-1185">Reference proteome</keyword>
<gene>
    <name evidence="10" type="ORF">DQK91_00740</name>
    <name evidence="9" type="ORF">E8L03_09145</name>
</gene>
<keyword evidence="3" id="KW-0805">Transcription regulation</keyword>
<dbReference type="AlphaFoldDB" id="A0A6P1ZPL4"/>
<dbReference type="SUPFAM" id="SSF52172">
    <property type="entry name" value="CheY-like"/>
    <property type="match status" value="1"/>
</dbReference>
<feature type="compositionally biased region" description="Low complexity" evidence="7">
    <location>
        <begin position="127"/>
        <end position="136"/>
    </location>
</feature>
<dbReference type="InterPro" id="IPR011006">
    <property type="entry name" value="CheY-like_superfamily"/>
</dbReference>
<evidence type="ECO:0000256" key="3">
    <source>
        <dbReference type="ARBA" id="ARBA00023015"/>
    </source>
</evidence>
<dbReference type="PANTHER" id="PTHR48111:SF1">
    <property type="entry name" value="TWO-COMPONENT RESPONSE REGULATOR ORR33"/>
    <property type="match status" value="1"/>
</dbReference>
<reference evidence="9 12" key="2">
    <citation type="submission" date="2019-04" db="EMBL/GenBank/DDBJ databases">
        <title>Isolation and culture of sulfate reducing bacteria from the cold seep of the South China Sea.</title>
        <authorList>
            <person name="Sun C."/>
            <person name="Liu R."/>
        </authorList>
    </citation>
    <scope>NUCLEOTIDE SEQUENCE [LARGE SCALE GENOMIC DNA]</scope>
    <source>
        <strain evidence="9 12">CS1</strain>
    </source>
</reference>
<keyword evidence="5" id="KW-0804">Transcription</keyword>
<dbReference type="PROSITE" id="PS50110">
    <property type="entry name" value="RESPONSE_REGULATORY"/>
    <property type="match status" value="1"/>
</dbReference>
<dbReference type="EMBL" id="QMIF01000001">
    <property type="protein sequence ID" value="TVM36485.1"/>
    <property type="molecule type" value="Genomic_DNA"/>
</dbReference>
<evidence type="ECO:0000313" key="9">
    <source>
        <dbReference type="EMBL" id="QJT09087.1"/>
    </source>
</evidence>
<evidence type="ECO:0000259" key="8">
    <source>
        <dbReference type="PROSITE" id="PS50110"/>
    </source>
</evidence>
<reference evidence="10 11" key="1">
    <citation type="submission" date="2018-06" db="EMBL/GenBank/DDBJ databases">
        <title>Complete genome of Desulfovibrio marinus P48SEP.</title>
        <authorList>
            <person name="Crispim J.S."/>
            <person name="Vidigal P.M.P."/>
            <person name="Silva L.C.F."/>
            <person name="Araujo L.C."/>
            <person name="Laguardia C.N."/>
            <person name="Dias R.S."/>
            <person name="Sousa M.P."/>
            <person name="Paula S.O."/>
            <person name="Silva C."/>
        </authorList>
    </citation>
    <scope>NUCLEOTIDE SEQUENCE [LARGE SCALE GENOMIC DNA]</scope>
    <source>
        <strain evidence="10 11">P48SEP</strain>
    </source>
</reference>
<organism evidence="10 11">
    <name type="scientific">Oceanidesulfovibrio marinus</name>
    <dbReference type="NCBI Taxonomy" id="370038"/>
    <lineage>
        <taxon>Bacteria</taxon>
        <taxon>Pseudomonadati</taxon>
        <taxon>Thermodesulfobacteriota</taxon>
        <taxon>Desulfovibrionia</taxon>
        <taxon>Desulfovibrionales</taxon>
        <taxon>Desulfovibrionaceae</taxon>
        <taxon>Oceanidesulfovibrio</taxon>
    </lineage>
</organism>
<feature type="region of interest" description="Disordered" evidence="7">
    <location>
        <begin position="120"/>
        <end position="159"/>
    </location>
</feature>
<keyword evidence="2" id="KW-0902">Two-component regulatory system</keyword>
<evidence type="ECO:0000256" key="1">
    <source>
        <dbReference type="ARBA" id="ARBA00022553"/>
    </source>
</evidence>
<keyword evidence="4" id="KW-0238">DNA-binding</keyword>
<dbReference type="Pfam" id="PF00072">
    <property type="entry name" value="Response_reg"/>
    <property type="match status" value="1"/>
</dbReference>
<keyword evidence="1 6" id="KW-0597">Phosphoprotein</keyword>
<evidence type="ECO:0000256" key="5">
    <source>
        <dbReference type="ARBA" id="ARBA00023163"/>
    </source>
</evidence>
<name>A0A6P1ZPL4_9BACT</name>
<evidence type="ECO:0000313" key="11">
    <source>
        <dbReference type="Proteomes" id="UP000434052"/>
    </source>
</evidence>
<dbReference type="SUPFAM" id="SSF46689">
    <property type="entry name" value="Homeodomain-like"/>
    <property type="match status" value="1"/>
</dbReference>
<dbReference type="InterPro" id="IPR039420">
    <property type="entry name" value="WalR-like"/>
</dbReference>
<dbReference type="Proteomes" id="UP000503251">
    <property type="component" value="Chromosome"/>
</dbReference>
<dbReference type="RefSeq" id="WP_144233523.1">
    <property type="nucleotide sequence ID" value="NZ_CP039543.1"/>
</dbReference>
<dbReference type="EMBL" id="CP039543">
    <property type="protein sequence ID" value="QJT09087.1"/>
    <property type="molecule type" value="Genomic_DNA"/>
</dbReference>
<dbReference type="Gene3D" id="1.10.10.60">
    <property type="entry name" value="Homeodomain-like"/>
    <property type="match status" value="1"/>
</dbReference>
<evidence type="ECO:0000256" key="4">
    <source>
        <dbReference type="ARBA" id="ARBA00023125"/>
    </source>
</evidence>
<dbReference type="PANTHER" id="PTHR48111">
    <property type="entry name" value="REGULATOR OF RPOS"/>
    <property type="match status" value="1"/>
</dbReference>
<dbReference type="Proteomes" id="UP000434052">
    <property type="component" value="Unassembled WGS sequence"/>
</dbReference>
<dbReference type="InterPro" id="IPR001789">
    <property type="entry name" value="Sig_transdc_resp-reg_receiver"/>
</dbReference>
<dbReference type="InterPro" id="IPR009057">
    <property type="entry name" value="Homeodomain-like_sf"/>
</dbReference>
<dbReference type="GO" id="GO:0005829">
    <property type="term" value="C:cytosol"/>
    <property type="evidence" value="ECO:0007669"/>
    <property type="project" value="TreeGrafter"/>
</dbReference>
<evidence type="ECO:0000256" key="2">
    <source>
        <dbReference type="ARBA" id="ARBA00023012"/>
    </source>
</evidence>
<feature type="domain" description="Response regulatory" evidence="8">
    <location>
        <begin position="3"/>
        <end position="119"/>
    </location>
</feature>
<evidence type="ECO:0000313" key="10">
    <source>
        <dbReference type="EMBL" id="TVM36485.1"/>
    </source>
</evidence>
<protein>
    <submittedName>
        <fullName evidence="9">Response regulator</fullName>
    </submittedName>
</protein>
<dbReference type="GO" id="GO:0000976">
    <property type="term" value="F:transcription cis-regulatory region binding"/>
    <property type="evidence" value="ECO:0007669"/>
    <property type="project" value="TreeGrafter"/>
</dbReference>
<proteinExistence type="predicted"/>
<evidence type="ECO:0000256" key="7">
    <source>
        <dbReference type="SAM" id="MobiDB-lite"/>
    </source>
</evidence>
<accession>A0A6P1ZPL4</accession>
<dbReference type="Gene3D" id="3.40.50.2300">
    <property type="match status" value="1"/>
</dbReference>